<dbReference type="InterPro" id="IPR017871">
    <property type="entry name" value="ABC_transporter-like_CS"/>
</dbReference>
<dbReference type="Proteomes" id="UP001229209">
    <property type="component" value="Unassembled WGS sequence"/>
</dbReference>
<dbReference type="RefSeq" id="WP_203114797.1">
    <property type="nucleotide sequence ID" value="NZ_JAURUO010000003.1"/>
</dbReference>
<sequence length="250" mass="27642">MTALLEIHQLVRTYQVGGQEIRALSGVNLTIQRGEYVAIMGPSGSGKSTMMNMIGCLDVPSSGTYRLDGYDVSRLSDDELAILRNQKIGFVFQNFNLLPKTTALENVELPMLYAGISLRERRQRAMEALERVGLAERMHNRPNELSGGQQQRVSIARALVNKPVLLLADEPTGALDSHTTEEILQLFADLHAQGNTIVLVTHEPEVGRRAKRIIRFRDGRVESDTAHDMEIKQPVAAAEAIRQGQDGGSR</sequence>
<dbReference type="PANTHER" id="PTHR24220">
    <property type="entry name" value="IMPORT ATP-BINDING PROTEIN"/>
    <property type="match status" value="1"/>
</dbReference>
<gene>
    <name evidence="5" type="ORF">J2S04_000650</name>
</gene>
<comment type="caution">
    <text evidence="5">The sequence shown here is derived from an EMBL/GenBank/DDBJ whole genome shotgun (WGS) entry which is preliminary data.</text>
</comment>
<dbReference type="Pfam" id="PF00005">
    <property type="entry name" value="ABC_tran"/>
    <property type="match status" value="1"/>
</dbReference>
<evidence type="ECO:0000313" key="6">
    <source>
        <dbReference type="Proteomes" id="UP001229209"/>
    </source>
</evidence>
<dbReference type="PROSITE" id="PS50893">
    <property type="entry name" value="ABC_TRANSPORTER_2"/>
    <property type="match status" value="1"/>
</dbReference>
<dbReference type="Gene3D" id="3.40.50.300">
    <property type="entry name" value="P-loop containing nucleotide triphosphate hydrolases"/>
    <property type="match status" value="1"/>
</dbReference>
<name>A0ABT9LTY7_9BACL</name>
<dbReference type="InterPro" id="IPR015854">
    <property type="entry name" value="ABC_transpr_LolD-like"/>
</dbReference>
<protein>
    <submittedName>
        <fullName evidence="5">ABC transport system ATP-binding protein</fullName>
    </submittedName>
</protein>
<keyword evidence="2" id="KW-0547">Nucleotide-binding</keyword>
<keyword evidence="3 5" id="KW-0067">ATP-binding</keyword>
<evidence type="ECO:0000256" key="2">
    <source>
        <dbReference type="ARBA" id="ARBA00022741"/>
    </source>
</evidence>
<dbReference type="GO" id="GO:0005524">
    <property type="term" value="F:ATP binding"/>
    <property type="evidence" value="ECO:0007669"/>
    <property type="project" value="UniProtKB-KW"/>
</dbReference>
<reference evidence="5 6" key="1">
    <citation type="submission" date="2023-07" db="EMBL/GenBank/DDBJ databases">
        <title>Genomic Encyclopedia of Type Strains, Phase IV (KMG-IV): sequencing the most valuable type-strain genomes for metagenomic binning, comparative biology and taxonomic classification.</title>
        <authorList>
            <person name="Goeker M."/>
        </authorList>
    </citation>
    <scope>NUCLEOTIDE SEQUENCE [LARGE SCALE GENOMIC DNA]</scope>
    <source>
        <strain evidence="5 6">DSM 25924</strain>
    </source>
</reference>
<evidence type="ECO:0000259" key="4">
    <source>
        <dbReference type="PROSITE" id="PS50893"/>
    </source>
</evidence>
<organism evidence="5 6">
    <name type="scientific">Alicyclobacillus tolerans</name>
    <dbReference type="NCBI Taxonomy" id="90970"/>
    <lineage>
        <taxon>Bacteria</taxon>
        <taxon>Bacillati</taxon>
        <taxon>Bacillota</taxon>
        <taxon>Bacilli</taxon>
        <taxon>Bacillales</taxon>
        <taxon>Alicyclobacillaceae</taxon>
        <taxon>Alicyclobacillus</taxon>
    </lineage>
</organism>
<dbReference type="InterPro" id="IPR017911">
    <property type="entry name" value="MacB-like_ATP-bd"/>
</dbReference>
<dbReference type="PROSITE" id="PS00211">
    <property type="entry name" value="ABC_TRANSPORTER_1"/>
    <property type="match status" value="1"/>
</dbReference>
<dbReference type="InterPro" id="IPR027417">
    <property type="entry name" value="P-loop_NTPase"/>
</dbReference>
<dbReference type="InterPro" id="IPR003593">
    <property type="entry name" value="AAA+_ATPase"/>
</dbReference>
<dbReference type="EMBL" id="JAURUO010000003">
    <property type="protein sequence ID" value="MDP9727720.1"/>
    <property type="molecule type" value="Genomic_DNA"/>
</dbReference>
<dbReference type="PANTHER" id="PTHR24220:SF86">
    <property type="entry name" value="ABC TRANSPORTER ABCH.1"/>
    <property type="match status" value="1"/>
</dbReference>
<dbReference type="SMART" id="SM00382">
    <property type="entry name" value="AAA"/>
    <property type="match status" value="1"/>
</dbReference>
<feature type="domain" description="ABC transporter" evidence="4">
    <location>
        <begin position="5"/>
        <end position="243"/>
    </location>
</feature>
<dbReference type="InterPro" id="IPR003439">
    <property type="entry name" value="ABC_transporter-like_ATP-bd"/>
</dbReference>
<evidence type="ECO:0000256" key="3">
    <source>
        <dbReference type="ARBA" id="ARBA00022840"/>
    </source>
</evidence>
<keyword evidence="1" id="KW-0813">Transport</keyword>
<proteinExistence type="predicted"/>
<evidence type="ECO:0000313" key="5">
    <source>
        <dbReference type="EMBL" id="MDP9727720.1"/>
    </source>
</evidence>
<dbReference type="CDD" id="cd03255">
    <property type="entry name" value="ABC_MJ0796_LolCDE_FtsE"/>
    <property type="match status" value="1"/>
</dbReference>
<evidence type="ECO:0000256" key="1">
    <source>
        <dbReference type="ARBA" id="ARBA00022448"/>
    </source>
</evidence>
<accession>A0ABT9LTY7</accession>
<dbReference type="SUPFAM" id="SSF52540">
    <property type="entry name" value="P-loop containing nucleoside triphosphate hydrolases"/>
    <property type="match status" value="1"/>
</dbReference>
<keyword evidence="6" id="KW-1185">Reference proteome</keyword>